<evidence type="ECO:0000313" key="2">
    <source>
        <dbReference type="Proteomes" id="UP001283361"/>
    </source>
</evidence>
<evidence type="ECO:0008006" key="3">
    <source>
        <dbReference type="Google" id="ProtNLM"/>
    </source>
</evidence>
<reference evidence="1" key="1">
    <citation type="journal article" date="2023" name="G3 (Bethesda)">
        <title>A reference genome for the long-term kleptoplast-retaining sea slug Elysia crispata morphotype clarki.</title>
        <authorList>
            <person name="Eastman K.E."/>
            <person name="Pendleton A.L."/>
            <person name="Shaikh M.A."/>
            <person name="Suttiyut T."/>
            <person name="Ogas R."/>
            <person name="Tomko P."/>
            <person name="Gavelis G."/>
            <person name="Widhalm J.R."/>
            <person name="Wisecaver J.H."/>
        </authorList>
    </citation>
    <scope>NUCLEOTIDE SEQUENCE</scope>
    <source>
        <strain evidence="1">ECLA1</strain>
    </source>
</reference>
<proteinExistence type="predicted"/>
<dbReference type="EMBL" id="JAWDGP010002633">
    <property type="protein sequence ID" value="KAK3781292.1"/>
    <property type="molecule type" value="Genomic_DNA"/>
</dbReference>
<evidence type="ECO:0000313" key="1">
    <source>
        <dbReference type="EMBL" id="KAK3781292.1"/>
    </source>
</evidence>
<dbReference type="AlphaFoldDB" id="A0AAE1DSN2"/>
<name>A0AAE1DSN2_9GAST</name>
<dbReference type="Gene3D" id="3.10.10.10">
    <property type="entry name" value="HIV Type 1 Reverse Transcriptase, subunit A, domain 1"/>
    <property type="match status" value="1"/>
</dbReference>
<comment type="caution">
    <text evidence="1">The sequence shown here is derived from an EMBL/GenBank/DDBJ whole genome shotgun (WGS) entry which is preliminary data.</text>
</comment>
<dbReference type="PANTHER" id="PTHR24559:SF444">
    <property type="entry name" value="REVERSE TRANSCRIPTASE DOMAIN-CONTAINING PROTEIN"/>
    <property type="match status" value="1"/>
</dbReference>
<dbReference type="Gene3D" id="3.30.70.270">
    <property type="match status" value="1"/>
</dbReference>
<dbReference type="SUPFAM" id="SSF56672">
    <property type="entry name" value="DNA/RNA polymerases"/>
    <property type="match status" value="1"/>
</dbReference>
<dbReference type="Proteomes" id="UP001283361">
    <property type="component" value="Unassembled WGS sequence"/>
</dbReference>
<accession>A0AAE1DSN2</accession>
<sequence>MGIVWRSKSPSPLHIVPISNGKCRLCGDYRRLNTSTDDDRYPLPHIQDFNNNLDGCTVFSKVDLLRGFPWLHLS</sequence>
<dbReference type="InterPro" id="IPR043502">
    <property type="entry name" value="DNA/RNA_pol_sf"/>
</dbReference>
<gene>
    <name evidence="1" type="ORF">RRG08_061700</name>
</gene>
<dbReference type="PANTHER" id="PTHR24559">
    <property type="entry name" value="TRANSPOSON TY3-I GAG-POL POLYPROTEIN"/>
    <property type="match status" value="1"/>
</dbReference>
<organism evidence="1 2">
    <name type="scientific">Elysia crispata</name>
    <name type="common">lettuce slug</name>
    <dbReference type="NCBI Taxonomy" id="231223"/>
    <lineage>
        <taxon>Eukaryota</taxon>
        <taxon>Metazoa</taxon>
        <taxon>Spiralia</taxon>
        <taxon>Lophotrochozoa</taxon>
        <taxon>Mollusca</taxon>
        <taxon>Gastropoda</taxon>
        <taxon>Heterobranchia</taxon>
        <taxon>Euthyneura</taxon>
        <taxon>Panpulmonata</taxon>
        <taxon>Sacoglossa</taxon>
        <taxon>Placobranchoidea</taxon>
        <taxon>Plakobranchidae</taxon>
        <taxon>Elysia</taxon>
    </lineage>
</organism>
<dbReference type="InterPro" id="IPR053134">
    <property type="entry name" value="RNA-dir_DNA_polymerase"/>
</dbReference>
<keyword evidence="2" id="KW-1185">Reference proteome</keyword>
<dbReference type="InterPro" id="IPR043128">
    <property type="entry name" value="Rev_trsase/Diguanyl_cyclase"/>
</dbReference>
<protein>
    <recommendedName>
        <fullName evidence="3">Reverse transcriptase</fullName>
    </recommendedName>
</protein>